<evidence type="ECO:0000313" key="3">
    <source>
        <dbReference type="EMBL" id="KAK7249987.1"/>
    </source>
</evidence>
<feature type="compositionally biased region" description="Basic and acidic residues" evidence="1">
    <location>
        <begin position="210"/>
        <end position="255"/>
    </location>
</feature>
<proteinExistence type="predicted"/>
<protein>
    <recommendedName>
        <fullName evidence="5">TRP C-terminal domain-containing protein</fullName>
    </recommendedName>
</protein>
<feature type="region of interest" description="Disordered" evidence="1">
    <location>
        <begin position="274"/>
        <end position="358"/>
    </location>
</feature>
<feature type="transmembrane region" description="Helical" evidence="2">
    <location>
        <begin position="84"/>
        <end position="105"/>
    </location>
</feature>
<feature type="transmembrane region" description="Helical" evidence="2">
    <location>
        <begin position="53"/>
        <end position="72"/>
    </location>
</feature>
<evidence type="ECO:0000313" key="4">
    <source>
        <dbReference type="Proteomes" id="UP001363151"/>
    </source>
</evidence>
<name>A0ABR1G9J2_AURAN</name>
<comment type="caution">
    <text evidence="3">The sequence shown here is derived from an EMBL/GenBank/DDBJ whole genome shotgun (WGS) entry which is preliminary data.</text>
</comment>
<keyword evidence="2" id="KW-0812">Transmembrane</keyword>
<gene>
    <name evidence="3" type="ORF">SO694_00005662</name>
</gene>
<feature type="region of interest" description="Disordered" evidence="1">
    <location>
        <begin position="197"/>
        <end position="255"/>
    </location>
</feature>
<feature type="compositionally biased region" description="Basic and acidic residues" evidence="1">
    <location>
        <begin position="281"/>
        <end position="332"/>
    </location>
</feature>
<dbReference type="EMBL" id="JBBJCI010000039">
    <property type="protein sequence ID" value="KAK7249987.1"/>
    <property type="molecule type" value="Genomic_DNA"/>
</dbReference>
<feature type="transmembrane region" description="Helical" evidence="2">
    <location>
        <begin position="117"/>
        <end position="139"/>
    </location>
</feature>
<sequence>MEAAVEARDADERIKIYGFLFEVYEPEYMFFECFEAVRRLSLTGLMVVVQPGTAFQCVVGWAIATLSIKIIATTRPFVDDADDALTEAAMWSIMLVFFGALLIRVDVEGDSDAMRDAMGATLVVVTVLPVVIGLVTVLYSARLAHVAEPEEQPSDGAIITDNPMLSQQARASFFEREGGVELKRAWRSKTVALASLGRPRASSRRRRRGTRDASARAVRADGQRKRRREDVAVVGHRGDGHRRAAAREEDLVEGPVREDPNLRGALARGIRWTRSPGDGVRAARERDAGEAREPRQGACGRAEDDGREEGAAADVEGRDDVRLAQRRRDVATVRRRRATAIAAPRRPPSSSASGYWST</sequence>
<keyword evidence="2" id="KW-0472">Membrane</keyword>
<accession>A0ABR1G9J2</accession>
<reference evidence="3 4" key="1">
    <citation type="submission" date="2024-03" db="EMBL/GenBank/DDBJ databases">
        <title>Aureococcus anophagefferens CCMP1851 and Kratosvirus quantuckense: Draft genome of a second virus-susceptible host strain in the model system.</title>
        <authorList>
            <person name="Chase E."/>
            <person name="Truchon A.R."/>
            <person name="Schepens W."/>
            <person name="Wilhelm S.W."/>
        </authorList>
    </citation>
    <scope>NUCLEOTIDE SEQUENCE [LARGE SCALE GENOMIC DNA]</scope>
    <source>
        <strain evidence="3 4">CCMP1851</strain>
    </source>
</reference>
<keyword evidence="4" id="KW-1185">Reference proteome</keyword>
<feature type="compositionally biased region" description="Low complexity" evidence="1">
    <location>
        <begin position="339"/>
        <end position="358"/>
    </location>
</feature>
<evidence type="ECO:0000256" key="2">
    <source>
        <dbReference type="SAM" id="Phobius"/>
    </source>
</evidence>
<organism evidence="3 4">
    <name type="scientific">Aureococcus anophagefferens</name>
    <name type="common">Harmful bloom alga</name>
    <dbReference type="NCBI Taxonomy" id="44056"/>
    <lineage>
        <taxon>Eukaryota</taxon>
        <taxon>Sar</taxon>
        <taxon>Stramenopiles</taxon>
        <taxon>Ochrophyta</taxon>
        <taxon>Pelagophyceae</taxon>
        <taxon>Pelagomonadales</taxon>
        <taxon>Pelagomonadaceae</taxon>
        <taxon>Aureococcus</taxon>
    </lineage>
</organism>
<evidence type="ECO:0000256" key="1">
    <source>
        <dbReference type="SAM" id="MobiDB-lite"/>
    </source>
</evidence>
<dbReference type="Proteomes" id="UP001363151">
    <property type="component" value="Unassembled WGS sequence"/>
</dbReference>
<evidence type="ECO:0008006" key="5">
    <source>
        <dbReference type="Google" id="ProtNLM"/>
    </source>
</evidence>
<keyword evidence="2" id="KW-1133">Transmembrane helix</keyword>